<feature type="region of interest" description="Disordered" evidence="1">
    <location>
        <begin position="1"/>
        <end position="30"/>
    </location>
</feature>
<protein>
    <submittedName>
        <fullName evidence="2">Uncharacterized protein</fullName>
    </submittedName>
</protein>
<gene>
    <name evidence="2" type="ORF">BGZ70_006993</name>
</gene>
<dbReference type="AlphaFoldDB" id="A0A9P6J7H4"/>
<name>A0A9P6J7H4_MORAP</name>
<dbReference type="OrthoDB" id="10018316at2759"/>
<keyword evidence="3" id="KW-1185">Reference proteome</keyword>
<reference evidence="2" key="1">
    <citation type="journal article" date="2020" name="Fungal Divers.">
        <title>Resolving the Mortierellaceae phylogeny through synthesis of multi-gene phylogenetics and phylogenomics.</title>
        <authorList>
            <person name="Vandepol N."/>
            <person name="Liber J."/>
            <person name="Desiro A."/>
            <person name="Na H."/>
            <person name="Kennedy M."/>
            <person name="Barry K."/>
            <person name="Grigoriev I.V."/>
            <person name="Miller A.N."/>
            <person name="O'Donnell K."/>
            <person name="Stajich J.E."/>
            <person name="Bonito G."/>
        </authorList>
    </citation>
    <scope>NUCLEOTIDE SEQUENCE</scope>
    <source>
        <strain evidence="2">CK1249</strain>
    </source>
</reference>
<proteinExistence type="predicted"/>
<feature type="region of interest" description="Disordered" evidence="1">
    <location>
        <begin position="84"/>
        <end position="114"/>
    </location>
</feature>
<accession>A0A9P6J7H4</accession>
<dbReference type="EMBL" id="JAAAHY010000411">
    <property type="protein sequence ID" value="KAF9964063.1"/>
    <property type="molecule type" value="Genomic_DNA"/>
</dbReference>
<sequence length="182" mass="19711">MKSIYRVERDSDSVSMSTTSSRAGPGRAHWKDVDSSLGSLIGDTTAEIPLDQALDFNPSEGILSRACVGCYEAYEQWQGVVPSSGSRRITYGQGSMLSEGDTEEQQNSEATKSALNKTKRNIGRIPDGFLGGSSSEEFGREDIVRQSPPAVPGNIAIRKRPSTDQAAMPMASVPQDWSWSTF</sequence>
<feature type="compositionally biased region" description="Basic and acidic residues" evidence="1">
    <location>
        <begin position="1"/>
        <end position="12"/>
    </location>
</feature>
<evidence type="ECO:0000313" key="3">
    <source>
        <dbReference type="Proteomes" id="UP000738359"/>
    </source>
</evidence>
<evidence type="ECO:0000313" key="2">
    <source>
        <dbReference type="EMBL" id="KAF9964063.1"/>
    </source>
</evidence>
<feature type="compositionally biased region" description="Polar residues" evidence="1">
    <location>
        <begin position="84"/>
        <end position="96"/>
    </location>
</feature>
<comment type="caution">
    <text evidence="2">The sequence shown here is derived from an EMBL/GenBank/DDBJ whole genome shotgun (WGS) entry which is preliminary data.</text>
</comment>
<organism evidence="2 3">
    <name type="scientific">Mortierella alpina</name>
    <name type="common">Oleaginous fungus</name>
    <name type="synonym">Mortierella renispora</name>
    <dbReference type="NCBI Taxonomy" id="64518"/>
    <lineage>
        <taxon>Eukaryota</taxon>
        <taxon>Fungi</taxon>
        <taxon>Fungi incertae sedis</taxon>
        <taxon>Mucoromycota</taxon>
        <taxon>Mortierellomycotina</taxon>
        <taxon>Mortierellomycetes</taxon>
        <taxon>Mortierellales</taxon>
        <taxon>Mortierellaceae</taxon>
        <taxon>Mortierella</taxon>
    </lineage>
</organism>
<feature type="region of interest" description="Disordered" evidence="1">
    <location>
        <begin position="161"/>
        <end position="182"/>
    </location>
</feature>
<evidence type="ECO:0000256" key="1">
    <source>
        <dbReference type="SAM" id="MobiDB-lite"/>
    </source>
</evidence>
<dbReference type="Proteomes" id="UP000738359">
    <property type="component" value="Unassembled WGS sequence"/>
</dbReference>